<protein>
    <submittedName>
        <fullName evidence="3">Ras-related protein rabd2a-like</fullName>
    </submittedName>
</protein>
<reference evidence="3" key="1">
    <citation type="submission" date="2022-08" db="EMBL/GenBank/DDBJ databases">
        <title>Novel sulfate-reducing endosymbionts in the free-living metamonad Anaeramoeba.</title>
        <authorList>
            <person name="Jerlstrom-Hultqvist J."/>
            <person name="Cepicka I."/>
            <person name="Gallot-Lavallee L."/>
            <person name="Salas-Leiva D."/>
            <person name="Curtis B.A."/>
            <person name="Zahonova K."/>
            <person name="Pipaliya S."/>
            <person name="Dacks J."/>
            <person name="Roger A.J."/>
        </authorList>
    </citation>
    <scope>NUCLEOTIDE SEQUENCE</scope>
    <source>
        <strain evidence="3">Schooner1</strain>
    </source>
</reference>
<accession>A0ABQ8YR66</accession>
<evidence type="ECO:0000256" key="1">
    <source>
        <dbReference type="ARBA" id="ARBA00022741"/>
    </source>
</evidence>
<dbReference type="PROSITE" id="PS51420">
    <property type="entry name" value="RHO"/>
    <property type="match status" value="1"/>
</dbReference>
<dbReference type="InterPro" id="IPR027417">
    <property type="entry name" value="P-loop_NTPase"/>
</dbReference>
<keyword evidence="2" id="KW-0342">GTP-binding</keyword>
<evidence type="ECO:0000256" key="2">
    <source>
        <dbReference type="ARBA" id="ARBA00023134"/>
    </source>
</evidence>
<keyword evidence="4" id="KW-1185">Reference proteome</keyword>
<dbReference type="Pfam" id="PF00071">
    <property type="entry name" value="Ras"/>
    <property type="match status" value="1"/>
</dbReference>
<dbReference type="PRINTS" id="PR00449">
    <property type="entry name" value="RASTRNSFRMNG"/>
</dbReference>
<dbReference type="InterPro" id="IPR050227">
    <property type="entry name" value="Rab"/>
</dbReference>
<dbReference type="SMART" id="SM00175">
    <property type="entry name" value="RAB"/>
    <property type="match status" value="1"/>
</dbReference>
<dbReference type="PROSITE" id="PS51421">
    <property type="entry name" value="RAS"/>
    <property type="match status" value="1"/>
</dbReference>
<evidence type="ECO:0000313" key="3">
    <source>
        <dbReference type="EMBL" id="KAJ6246985.1"/>
    </source>
</evidence>
<name>A0ABQ8YR66_9EUKA</name>
<sequence length="200" mass="22563">MNYDYDHLFLILLIGDDSVGKSGLLNRFADNTFNENFPSTIGVDFKTKTVRLDGRNAKLQIWDTAGHERFRSITNSYYRGAHGIFIVYDTTNLNSFNNIKIWLEGIDQNASDSVVKVLVGSKCDLVSERAVEYEKAKSLADILGISYIETSSKNCSNVEEAFILMSKELFKRETTSCSDKQEIQIVDLSEPKVKKKSSCC</sequence>
<keyword evidence="1" id="KW-0547">Nucleotide-binding</keyword>
<dbReference type="SMART" id="SM00174">
    <property type="entry name" value="RHO"/>
    <property type="match status" value="1"/>
</dbReference>
<dbReference type="Proteomes" id="UP001150062">
    <property type="component" value="Unassembled WGS sequence"/>
</dbReference>
<dbReference type="SMART" id="SM00173">
    <property type="entry name" value="RAS"/>
    <property type="match status" value="1"/>
</dbReference>
<proteinExistence type="predicted"/>
<gene>
    <name evidence="3" type="ORF">M0813_02241</name>
</gene>
<dbReference type="InterPro" id="IPR005225">
    <property type="entry name" value="Small_GTP-bd"/>
</dbReference>
<dbReference type="PROSITE" id="PS51419">
    <property type="entry name" value="RAB"/>
    <property type="match status" value="1"/>
</dbReference>
<organism evidence="3 4">
    <name type="scientific">Anaeramoeba flamelloides</name>
    <dbReference type="NCBI Taxonomy" id="1746091"/>
    <lineage>
        <taxon>Eukaryota</taxon>
        <taxon>Metamonada</taxon>
        <taxon>Anaeramoebidae</taxon>
        <taxon>Anaeramoeba</taxon>
    </lineage>
</organism>
<dbReference type="PANTHER" id="PTHR47977">
    <property type="entry name" value="RAS-RELATED PROTEIN RAB"/>
    <property type="match status" value="1"/>
</dbReference>
<dbReference type="Gene3D" id="3.40.50.300">
    <property type="entry name" value="P-loop containing nucleotide triphosphate hydrolases"/>
    <property type="match status" value="1"/>
</dbReference>
<dbReference type="EMBL" id="JAOAOG010000131">
    <property type="protein sequence ID" value="KAJ6246985.1"/>
    <property type="molecule type" value="Genomic_DNA"/>
</dbReference>
<evidence type="ECO:0000313" key="4">
    <source>
        <dbReference type="Proteomes" id="UP001150062"/>
    </source>
</evidence>
<comment type="caution">
    <text evidence="3">The sequence shown here is derived from an EMBL/GenBank/DDBJ whole genome shotgun (WGS) entry which is preliminary data.</text>
</comment>
<dbReference type="SUPFAM" id="SSF52540">
    <property type="entry name" value="P-loop containing nucleoside triphosphate hydrolases"/>
    <property type="match status" value="1"/>
</dbReference>
<dbReference type="NCBIfam" id="TIGR00231">
    <property type="entry name" value="small_GTP"/>
    <property type="match status" value="1"/>
</dbReference>
<dbReference type="InterPro" id="IPR001806">
    <property type="entry name" value="Small_GTPase"/>
</dbReference>